<proteinExistence type="predicted"/>
<dbReference type="EMBL" id="KN831778">
    <property type="protein sequence ID" value="KIM42138.1"/>
    <property type="molecule type" value="Genomic_DNA"/>
</dbReference>
<dbReference type="OrthoDB" id="2932645at2759"/>
<sequence length="656" mass="73860">MSLELTEHNVQTVLGVYPERYFTVLPLVFEALVKPDIDEMAQYTYVKAIHDQLLADERPEGHMGFDTFEEAAIESGIVKTMLTITQDTRTSQWPALSGYFALQLMWHLTKTGTSYERRALLKELMDHNALEIILNKLENHPLVSHRQCAANVLRCLTSENFLGEVLSSKQMSDVMVKLSRYILMGHDMFSAQMLNPTTTWQSFLCFGQFGHSREKASRYAARYYAMSQESASWSIQGLLLITPPPSQQFCHEVLKHDPELIDLLFKCAAVPREAWYPELQVDSIICEAIVMLFRVPSFSLPGVSINLDYDFQKTTEEEWAAVLDSLKLFTSRPNWSQMILGVWEMMENETPQSVKKLLDQVKSRYYAQEPPDTESFLATFGYRGSCRICIERFIATLTHAGSDANITDNDLISLLRIGNGGSRPVKTIGQLRSPTDQYNFLESSFELYRKPMSAVFTQEKVEPPLQVADETVMGPTAHARLLTLLAQRGLLQKIPRMTKLPNGVSTRTTLALLKQMTSPAAIRQFLALARQRVTARREKGHKRFRVDKELDYAYIAYLTAAELAAALVAFDVATKGAYSVDVQGVRKELVLSLGNGAEMALGLEQYERALALAARSVEAAQVLPEDDSPDAVESHIKDKNRRRVQRAQYGLSGGAS</sequence>
<dbReference type="Proteomes" id="UP000053424">
    <property type="component" value="Unassembled WGS sequence"/>
</dbReference>
<feature type="region of interest" description="Disordered" evidence="1">
    <location>
        <begin position="624"/>
        <end position="656"/>
    </location>
</feature>
<reference evidence="2 3" key="1">
    <citation type="submission" date="2014-04" db="EMBL/GenBank/DDBJ databases">
        <authorList>
            <consortium name="DOE Joint Genome Institute"/>
            <person name="Kuo A."/>
            <person name="Gay G."/>
            <person name="Dore J."/>
            <person name="Kohler A."/>
            <person name="Nagy L.G."/>
            <person name="Floudas D."/>
            <person name="Copeland A."/>
            <person name="Barry K.W."/>
            <person name="Cichocki N."/>
            <person name="Veneault-Fourrey C."/>
            <person name="LaButti K."/>
            <person name="Lindquist E.A."/>
            <person name="Lipzen A."/>
            <person name="Lundell T."/>
            <person name="Morin E."/>
            <person name="Murat C."/>
            <person name="Sun H."/>
            <person name="Tunlid A."/>
            <person name="Henrissat B."/>
            <person name="Grigoriev I.V."/>
            <person name="Hibbett D.S."/>
            <person name="Martin F."/>
            <person name="Nordberg H.P."/>
            <person name="Cantor M.N."/>
            <person name="Hua S.X."/>
        </authorList>
    </citation>
    <scope>NUCLEOTIDE SEQUENCE [LARGE SCALE GENOMIC DNA]</scope>
    <source>
        <strain evidence="3">h7</strain>
    </source>
</reference>
<keyword evidence="3" id="KW-1185">Reference proteome</keyword>
<gene>
    <name evidence="2" type="ORF">M413DRAFT_444606</name>
</gene>
<protein>
    <submittedName>
        <fullName evidence="2">Uncharacterized protein</fullName>
    </submittedName>
</protein>
<organism evidence="2 3">
    <name type="scientific">Hebeloma cylindrosporum</name>
    <dbReference type="NCBI Taxonomy" id="76867"/>
    <lineage>
        <taxon>Eukaryota</taxon>
        <taxon>Fungi</taxon>
        <taxon>Dikarya</taxon>
        <taxon>Basidiomycota</taxon>
        <taxon>Agaricomycotina</taxon>
        <taxon>Agaricomycetes</taxon>
        <taxon>Agaricomycetidae</taxon>
        <taxon>Agaricales</taxon>
        <taxon>Agaricineae</taxon>
        <taxon>Hymenogastraceae</taxon>
        <taxon>Hebeloma</taxon>
    </lineage>
</organism>
<evidence type="ECO:0000313" key="3">
    <source>
        <dbReference type="Proteomes" id="UP000053424"/>
    </source>
</evidence>
<name>A0A0C2XWY4_HEBCY</name>
<dbReference type="HOGENOM" id="CLU_413379_0_0_1"/>
<evidence type="ECO:0000313" key="2">
    <source>
        <dbReference type="EMBL" id="KIM42138.1"/>
    </source>
</evidence>
<reference evidence="3" key="2">
    <citation type="submission" date="2015-01" db="EMBL/GenBank/DDBJ databases">
        <title>Evolutionary Origins and Diversification of the Mycorrhizal Mutualists.</title>
        <authorList>
            <consortium name="DOE Joint Genome Institute"/>
            <consortium name="Mycorrhizal Genomics Consortium"/>
            <person name="Kohler A."/>
            <person name="Kuo A."/>
            <person name="Nagy L.G."/>
            <person name="Floudas D."/>
            <person name="Copeland A."/>
            <person name="Barry K.W."/>
            <person name="Cichocki N."/>
            <person name="Veneault-Fourrey C."/>
            <person name="LaButti K."/>
            <person name="Lindquist E.A."/>
            <person name="Lipzen A."/>
            <person name="Lundell T."/>
            <person name="Morin E."/>
            <person name="Murat C."/>
            <person name="Riley R."/>
            <person name="Ohm R."/>
            <person name="Sun H."/>
            <person name="Tunlid A."/>
            <person name="Henrissat B."/>
            <person name="Grigoriev I.V."/>
            <person name="Hibbett D.S."/>
            <person name="Martin F."/>
        </authorList>
    </citation>
    <scope>NUCLEOTIDE SEQUENCE [LARGE SCALE GENOMIC DNA]</scope>
    <source>
        <strain evidence="3">h7</strain>
    </source>
</reference>
<dbReference type="AlphaFoldDB" id="A0A0C2XWY4"/>
<accession>A0A0C2XWY4</accession>
<evidence type="ECO:0000256" key="1">
    <source>
        <dbReference type="SAM" id="MobiDB-lite"/>
    </source>
</evidence>